<dbReference type="RefSeq" id="WP_065621287.1">
    <property type="nucleotide sequence ID" value="NZ_LYOZ01000052.1"/>
</dbReference>
<sequence>MWYLDLMLPLLAKVKIADRQKAAILLENFLKQLKQEFYFEENSIPVAPMIQLIDSSYSAFKDTQDNSLSLIQFANVVFPRALLYVKVSEDLVTWNSDFLSVVNKVKNDLGWDSEIKELTCDFASGQKKLNSKTYLSDEDKAIVYLLNKKEIELLQALEYQFNANFFDLEIIFRRCGTAETLEAFRRDSVQLENSTSRDFNDLVGFLTLPSLIQRMKETAALFARLEYDNSTLVSLAKTLEAQEQELNKEFKKLSPDVGKIAELKKIIKENLQEQTEQLVASLSNDLQAMRLFHHAFAPHHFLFPNLVQQIDDQLKLKNREIKAIFPEDIAKLCLDILKVECELLEDRLDHPNLKLGEKNKSSEDLLQSLEILLDRSPLKTRYSFVKYFEKLPVFSTVVMRQKALLQLNPLSQCILKIKAFAEQLDSPHKEKIQQFATQEQERWESSDNPADAAYATGMSLAEAFYNELLAANSWELLQKLKEFAPSFAEKEDVNFIFEAILNRNNRNLAMLDTHEIATAIKQMEVFANTTSLRKRSAINDLVPHLKTQWQNLSIELIKPSPDNNKVQHLKSNFVTLLHSKDELINEHRDPFWQIVLNLMFALTGVGALAIAGKTVYSSLKDQQLSINSCLFFAKTASQEKIETIEEKVISVTA</sequence>
<evidence type="ECO:0000256" key="1">
    <source>
        <dbReference type="SAM" id="Phobius"/>
    </source>
</evidence>
<feature type="transmembrane region" description="Helical" evidence="1">
    <location>
        <begin position="591"/>
        <end position="611"/>
    </location>
</feature>
<dbReference type="Proteomes" id="UP000093336">
    <property type="component" value="Unassembled WGS sequence"/>
</dbReference>
<evidence type="ECO:0000313" key="3">
    <source>
        <dbReference type="Proteomes" id="UP000093336"/>
    </source>
</evidence>
<accession>A0ABX2XR84</accession>
<keyword evidence="1" id="KW-1133">Transmembrane helix</keyword>
<reference evidence="2 3" key="1">
    <citation type="submission" date="2016-05" db="EMBL/GenBank/DDBJ databases">
        <authorList>
            <person name="Prochazka B."/>
            <person name="Indra A."/>
            <person name="Hasenberger P."/>
            <person name="Blaschitz M."/>
            <person name="Wagner L."/>
            <person name="Wewalka G."/>
            <person name="Sorschag S."/>
            <person name="Schmid D."/>
            <person name="Ruppitsch W."/>
        </authorList>
    </citation>
    <scope>NUCLEOTIDE SEQUENCE [LARGE SCALE GENOMIC DNA]</scope>
    <source>
        <strain evidence="2 3">974010_12</strain>
    </source>
</reference>
<organism evidence="2 3">
    <name type="scientific">Legionella jamestowniensis</name>
    <dbReference type="NCBI Taxonomy" id="455"/>
    <lineage>
        <taxon>Bacteria</taxon>
        <taxon>Pseudomonadati</taxon>
        <taxon>Pseudomonadota</taxon>
        <taxon>Gammaproteobacteria</taxon>
        <taxon>Legionellales</taxon>
        <taxon>Legionellaceae</taxon>
        <taxon>Legionella</taxon>
    </lineage>
</organism>
<keyword evidence="1" id="KW-0812">Transmembrane</keyword>
<keyword evidence="3" id="KW-1185">Reference proteome</keyword>
<evidence type="ECO:0008006" key="4">
    <source>
        <dbReference type="Google" id="ProtNLM"/>
    </source>
</evidence>
<evidence type="ECO:0000313" key="2">
    <source>
        <dbReference type="EMBL" id="OCH97118.1"/>
    </source>
</evidence>
<name>A0ABX2XR84_9GAMM</name>
<protein>
    <recommendedName>
        <fullName evidence="4">Ankyrin repeat protein</fullName>
    </recommendedName>
</protein>
<gene>
    <name evidence="2" type="ORF">A8135_05675</name>
</gene>
<keyword evidence="1" id="KW-0472">Membrane</keyword>
<proteinExistence type="predicted"/>
<comment type="caution">
    <text evidence="2">The sequence shown here is derived from an EMBL/GenBank/DDBJ whole genome shotgun (WGS) entry which is preliminary data.</text>
</comment>
<dbReference type="EMBL" id="LYOZ01000052">
    <property type="protein sequence ID" value="OCH97118.1"/>
    <property type="molecule type" value="Genomic_DNA"/>
</dbReference>